<dbReference type="OrthoDB" id="445058at2759"/>
<dbReference type="AlphaFoldDB" id="A0A1Q9BR74"/>
<organism evidence="1 2">
    <name type="scientific">Symbiodinium microadriaticum</name>
    <name type="common">Dinoflagellate</name>
    <name type="synonym">Zooxanthella microadriatica</name>
    <dbReference type="NCBI Taxonomy" id="2951"/>
    <lineage>
        <taxon>Eukaryota</taxon>
        <taxon>Sar</taxon>
        <taxon>Alveolata</taxon>
        <taxon>Dinophyceae</taxon>
        <taxon>Suessiales</taxon>
        <taxon>Symbiodiniaceae</taxon>
        <taxon>Symbiodinium</taxon>
    </lineage>
</organism>
<gene>
    <name evidence="1" type="ORF">AK812_SmicGene47669</name>
</gene>
<evidence type="ECO:0000313" key="2">
    <source>
        <dbReference type="Proteomes" id="UP000186817"/>
    </source>
</evidence>
<evidence type="ECO:0000313" key="1">
    <source>
        <dbReference type="EMBL" id="OLP73191.1"/>
    </source>
</evidence>
<name>A0A1Q9BR74_SYMMI</name>
<keyword evidence="2" id="KW-1185">Reference proteome</keyword>
<accession>A0A1Q9BR74</accession>
<sequence length="56" mass="5935">ERRGSSAPLCVGALGSLSWSLRIRPQTAVSSIELAAQALSHIQESFAKNVTELAPE</sequence>
<comment type="caution">
    <text evidence="1">The sequence shown here is derived from an EMBL/GenBank/DDBJ whole genome shotgun (WGS) entry which is preliminary data.</text>
</comment>
<proteinExistence type="predicted"/>
<dbReference type="EMBL" id="LSRX01006108">
    <property type="protein sequence ID" value="OLP73191.1"/>
    <property type="molecule type" value="Genomic_DNA"/>
</dbReference>
<feature type="non-terminal residue" evidence="1">
    <location>
        <position position="1"/>
    </location>
</feature>
<dbReference type="Proteomes" id="UP000186817">
    <property type="component" value="Unassembled WGS sequence"/>
</dbReference>
<reference evidence="1 2" key="1">
    <citation type="submission" date="2016-02" db="EMBL/GenBank/DDBJ databases">
        <title>Genome analysis of coral dinoflagellate symbionts highlights evolutionary adaptations to a symbiotic lifestyle.</title>
        <authorList>
            <person name="Aranda M."/>
            <person name="Li Y."/>
            <person name="Liew Y.J."/>
            <person name="Baumgarten S."/>
            <person name="Simakov O."/>
            <person name="Wilson M."/>
            <person name="Piel J."/>
            <person name="Ashoor H."/>
            <person name="Bougouffa S."/>
            <person name="Bajic V.B."/>
            <person name="Ryu T."/>
            <person name="Ravasi T."/>
            <person name="Bayer T."/>
            <person name="Micklem G."/>
            <person name="Kim H."/>
            <person name="Bhak J."/>
            <person name="Lajeunesse T.C."/>
            <person name="Voolstra C.R."/>
        </authorList>
    </citation>
    <scope>NUCLEOTIDE SEQUENCE [LARGE SCALE GENOMIC DNA]</scope>
    <source>
        <strain evidence="1 2">CCMP2467</strain>
    </source>
</reference>
<protein>
    <submittedName>
        <fullName evidence="1">Uncharacterized protein</fullName>
    </submittedName>
</protein>
<feature type="non-terminal residue" evidence="1">
    <location>
        <position position="56"/>
    </location>
</feature>